<dbReference type="Pfam" id="PF01381">
    <property type="entry name" value="HTH_3"/>
    <property type="match status" value="1"/>
</dbReference>
<gene>
    <name evidence="3" type="ORF">CIL03_11245</name>
</gene>
<keyword evidence="1" id="KW-0238">DNA-binding</keyword>
<sequence length="87" mass="9890">MPKGEIIIEFKKKTGEVIRAYRREKGLTIAELAERADMNNSHLSQIENGKHAPRLDTFFKIVAILNISDDITKKLIAEKIINIEDIA</sequence>
<proteinExistence type="predicted"/>
<feature type="domain" description="HTH cro/C1-type" evidence="2">
    <location>
        <begin position="18"/>
        <end position="71"/>
    </location>
</feature>
<protein>
    <recommendedName>
        <fullName evidence="2">HTH cro/C1-type domain-containing protein</fullName>
    </recommendedName>
</protein>
<dbReference type="AlphaFoldDB" id="A0A265N896"/>
<dbReference type="SMART" id="SM00530">
    <property type="entry name" value="HTH_XRE"/>
    <property type="match status" value="1"/>
</dbReference>
<dbReference type="SUPFAM" id="SSF47413">
    <property type="entry name" value="lambda repressor-like DNA-binding domains"/>
    <property type="match status" value="1"/>
</dbReference>
<dbReference type="InterPro" id="IPR050807">
    <property type="entry name" value="TransReg_Diox_bact_type"/>
</dbReference>
<dbReference type="EMBL" id="NPMS01000005">
    <property type="protein sequence ID" value="OZU88222.1"/>
    <property type="molecule type" value="Genomic_DNA"/>
</dbReference>
<evidence type="ECO:0000256" key="1">
    <source>
        <dbReference type="ARBA" id="ARBA00023125"/>
    </source>
</evidence>
<evidence type="ECO:0000259" key="2">
    <source>
        <dbReference type="PROSITE" id="PS50943"/>
    </source>
</evidence>
<evidence type="ECO:0000313" key="4">
    <source>
        <dbReference type="Proteomes" id="UP000216498"/>
    </source>
</evidence>
<dbReference type="OrthoDB" id="9781521at2"/>
<keyword evidence="4" id="KW-1185">Reference proteome</keyword>
<comment type="caution">
    <text evidence="3">The sequence shown here is derived from an EMBL/GenBank/DDBJ whole genome shotgun (WGS) entry which is preliminary data.</text>
</comment>
<organism evidence="3 4">
    <name type="scientific">Virgibacillus indicus</name>
    <dbReference type="NCBI Taxonomy" id="2024554"/>
    <lineage>
        <taxon>Bacteria</taxon>
        <taxon>Bacillati</taxon>
        <taxon>Bacillota</taxon>
        <taxon>Bacilli</taxon>
        <taxon>Bacillales</taxon>
        <taxon>Bacillaceae</taxon>
        <taxon>Virgibacillus</taxon>
    </lineage>
</organism>
<dbReference type="Gene3D" id="1.10.260.40">
    <property type="entry name" value="lambda repressor-like DNA-binding domains"/>
    <property type="match status" value="1"/>
</dbReference>
<dbReference type="InterPro" id="IPR001387">
    <property type="entry name" value="Cro/C1-type_HTH"/>
</dbReference>
<dbReference type="GO" id="GO:0003700">
    <property type="term" value="F:DNA-binding transcription factor activity"/>
    <property type="evidence" value="ECO:0007669"/>
    <property type="project" value="TreeGrafter"/>
</dbReference>
<dbReference type="InterPro" id="IPR010982">
    <property type="entry name" value="Lambda_DNA-bd_dom_sf"/>
</dbReference>
<evidence type="ECO:0000313" key="3">
    <source>
        <dbReference type="EMBL" id="OZU88222.1"/>
    </source>
</evidence>
<reference evidence="3 4" key="1">
    <citation type="submission" date="2017-08" db="EMBL/GenBank/DDBJ databases">
        <title>Virgibacillus indicus sp. nov. and Virgibacillus profoundi sp. nov, two moderately halophilic bacteria isolated from marine sediment by using the Microfluidic Streak Plate.</title>
        <authorList>
            <person name="Xu B."/>
            <person name="Hu B."/>
            <person name="Wang J."/>
            <person name="Zhu Y."/>
            <person name="Huang L."/>
            <person name="Du W."/>
            <person name="Huang Y."/>
        </authorList>
    </citation>
    <scope>NUCLEOTIDE SEQUENCE [LARGE SCALE GENOMIC DNA]</scope>
    <source>
        <strain evidence="3 4">IO3-P2-C2</strain>
    </source>
</reference>
<dbReference type="Proteomes" id="UP000216498">
    <property type="component" value="Unassembled WGS sequence"/>
</dbReference>
<dbReference type="CDD" id="cd00093">
    <property type="entry name" value="HTH_XRE"/>
    <property type="match status" value="1"/>
</dbReference>
<accession>A0A265N896</accession>
<dbReference type="GO" id="GO:0003677">
    <property type="term" value="F:DNA binding"/>
    <property type="evidence" value="ECO:0007669"/>
    <property type="project" value="UniProtKB-KW"/>
</dbReference>
<name>A0A265N896_9BACI</name>
<dbReference type="PANTHER" id="PTHR46797">
    <property type="entry name" value="HTH-TYPE TRANSCRIPTIONAL REGULATOR"/>
    <property type="match status" value="1"/>
</dbReference>
<dbReference type="GO" id="GO:0005829">
    <property type="term" value="C:cytosol"/>
    <property type="evidence" value="ECO:0007669"/>
    <property type="project" value="TreeGrafter"/>
</dbReference>
<dbReference type="PROSITE" id="PS50943">
    <property type="entry name" value="HTH_CROC1"/>
    <property type="match status" value="1"/>
</dbReference>
<dbReference type="RefSeq" id="WP_094885961.1">
    <property type="nucleotide sequence ID" value="NZ_NPMS01000005.1"/>
</dbReference>
<dbReference type="PANTHER" id="PTHR46797:SF1">
    <property type="entry name" value="METHYLPHOSPHONATE SYNTHASE"/>
    <property type="match status" value="1"/>
</dbReference>